<evidence type="ECO:0000256" key="6">
    <source>
        <dbReference type="ARBA" id="ARBA00023136"/>
    </source>
</evidence>
<comment type="caution">
    <text evidence="8">The sequence shown here is derived from an EMBL/GenBank/DDBJ whole genome shotgun (WGS) entry which is preliminary data.</text>
</comment>
<accession>A0A2S7XUQ3</accession>
<reference evidence="8 9" key="1">
    <citation type="submission" date="2018-01" db="EMBL/GenBank/DDBJ databases">
        <title>The complete genome sequence of Chromatium okenii LaCa, a purple sulfur bacterium with a turbulent life.</title>
        <authorList>
            <person name="Luedin S.M."/>
            <person name="Liechti N."/>
            <person name="Storelli N."/>
            <person name="Danza F."/>
            <person name="Wittwer M."/>
            <person name="Pothier J.F."/>
            <person name="Tonolla M.A."/>
        </authorList>
    </citation>
    <scope>NUCLEOTIDE SEQUENCE [LARGE SCALE GENOMIC DNA]</scope>
    <source>
        <strain evidence="8 9">LaCa</strain>
    </source>
</reference>
<evidence type="ECO:0000256" key="3">
    <source>
        <dbReference type="ARBA" id="ARBA00022475"/>
    </source>
</evidence>
<dbReference type="EMBL" id="PPGH01000013">
    <property type="protein sequence ID" value="PQJ97430.1"/>
    <property type="molecule type" value="Genomic_DNA"/>
</dbReference>
<sequence length="251" mass="28111">MSQLALFLPPASCWICARDPRLRIVAAGVFALVTVNFTHLFTLLIAVLSAVTMLISSGGWKRWRQLLALESVMLLLLLTLPLTVPGAALFTVGGFSASRTGLTLAITLLLKANAIVVMMLALVGSLEPMQFGHALARLGVPEKLVHLLLLTIRQIHLLYQEFIRLRQAMRARAFVPRSDRHTWHSYGWLMGMLLVRSLTRSQRLAAAMRLRGFHGRLYLLDAWVWQWQRADTTLALGFALFLSSLIALESW</sequence>
<organism evidence="8 9">
    <name type="scientific">Chromatium okenii</name>
    <dbReference type="NCBI Taxonomy" id="61644"/>
    <lineage>
        <taxon>Bacteria</taxon>
        <taxon>Pseudomonadati</taxon>
        <taxon>Pseudomonadota</taxon>
        <taxon>Gammaproteobacteria</taxon>
        <taxon>Chromatiales</taxon>
        <taxon>Chromatiaceae</taxon>
        <taxon>Chromatium</taxon>
    </lineage>
</organism>
<feature type="transmembrane region" description="Helical" evidence="7">
    <location>
        <begin position="102"/>
        <end position="123"/>
    </location>
</feature>
<evidence type="ECO:0000256" key="7">
    <source>
        <dbReference type="SAM" id="Phobius"/>
    </source>
</evidence>
<evidence type="ECO:0000256" key="5">
    <source>
        <dbReference type="ARBA" id="ARBA00022989"/>
    </source>
</evidence>
<evidence type="ECO:0000256" key="4">
    <source>
        <dbReference type="ARBA" id="ARBA00022692"/>
    </source>
</evidence>
<dbReference type="InterPro" id="IPR051611">
    <property type="entry name" value="ECF_transporter_component"/>
</dbReference>
<keyword evidence="3" id="KW-1003">Cell membrane</keyword>
<protein>
    <submittedName>
        <fullName evidence="8">Cobalt ECF transporter T component CbiQ</fullName>
    </submittedName>
</protein>
<evidence type="ECO:0000313" key="8">
    <source>
        <dbReference type="EMBL" id="PQJ97430.1"/>
    </source>
</evidence>
<evidence type="ECO:0000313" key="9">
    <source>
        <dbReference type="Proteomes" id="UP000239936"/>
    </source>
</evidence>
<proteinExistence type="inferred from homology"/>
<dbReference type="CDD" id="cd16914">
    <property type="entry name" value="EcfT"/>
    <property type="match status" value="1"/>
</dbReference>
<dbReference type="OrthoDB" id="4533at2"/>
<dbReference type="Pfam" id="PF02361">
    <property type="entry name" value="CbiQ"/>
    <property type="match status" value="1"/>
</dbReference>
<dbReference type="GO" id="GO:0006824">
    <property type="term" value="P:cobalt ion transport"/>
    <property type="evidence" value="ECO:0007669"/>
    <property type="project" value="InterPro"/>
</dbReference>
<evidence type="ECO:0000256" key="1">
    <source>
        <dbReference type="ARBA" id="ARBA00004651"/>
    </source>
</evidence>
<keyword evidence="6 7" id="KW-0472">Membrane</keyword>
<evidence type="ECO:0000256" key="2">
    <source>
        <dbReference type="ARBA" id="ARBA00008564"/>
    </source>
</evidence>
<dbReference type="AlphaFoldDB" id="A0A2S7XUQ3"/>
<keyword evidence="4 7" id="KW-0812">Transmembrane</keyword>
<dbReference type="NCBIfam" id="TIGR02454">
    <property type="entry name" value="ECF_T_CbiQ"/>
    <property type="match status" value="1"/>
</dbReference>
<dbReference type="GO" id="GO:0043190">
    <property type="term" value="C:ATP-binding cassette (ABC) transporter complex"/>
    <property type="evidence" value="ECO:0007669"/>
    <property type="project" value="InterPro"/>
</dbReference>
<dbReference type="InterPro" id="IPR003339">
    <property type="entry name" value="ABC/ECF_trnsptr_transmembrane"/>
</dbReference>
<comment type="similarity">
    <text evidence="2">Belongs to the CbiQ family.</text>
</comment>
<comment type="subcellular location">
    <subcellularLocation>
        <location evidence="1">Cell membrane</location>
        <topology evidence="1">Multi-pass membrane protein</topology>
    </subcellularLocation>
</comment>
<name>A0A2S7XUQ3_9GAMM</name>
<feature type="transmembrane region" description="Helical" evidence="7">
    <location>
        <begin position="29"/>
        <end position="55"/>
    </location>
</feature>
<dbReference type="InterPro" id="IPR012809">
    <property type="entry name" value="ECF_CbiQ"/>
</dbReference>
<dbReference type="PANTHER" id="PTHR34857">
    <property type="entry name" value="SLL0384 PROTEIN"/>
    <property type="match status" value="1"/>
</dbReference>
<keyword evidence="5 7" id="KW-1133">Transmembrane helix</keyword>
<dbReference type="PANTHER" id="PTHR34857:SF2">
    <property type="entry name" value="SLL0384 PROTEIN"/>
    <property type="match status" value="1"/>
</dbReference>
<gene>
    <name evidence="8" type="primary">cbiQ</name>
    <name evidence="8" type="ORF">CXB77_01960</name>
</gene>
<feature type="transmembrane region" description="Helical" evidence="7">
    <location>
        <begin position="67"/>
        <end position="90"/>
    </location>
</feature>
<dbReference type="Proteomes" id="UP000239936">
    <property type="component" value="Unassembled WGS sequence"/>
</dbReference>
<keyword evidence="9" id="KW-1185">Reference proteome</keyword>